<dbReference type="Proteomes" id="UP000013827">
    <property type="component" value="Unassembled WGS sequence"/>
</dbReference>
<feature type="region of interest" description="Disordered" evidence="1">
    <location>
        <begin position="68"/>
        <end position="88"/>
    </location>
</feature>
<dbReference type="GeneID" id="17262137"/>
<dbReference type="HOGENOM" id="CLU_1780934_0_0_1"/>
<feature type="compositionally biased region" description="Low complexity" evidence="1">
    <location>
        <begin position="1"/>
        <end position="20"/>
    </location>
</feature>
<keyword evidence="3" id="KW-1185">Reference proteome</keyword>
<dbReference type="EnsemblProtists" id="EOD16032">
    <property type="protein sequence ID" value="EOD16032"/>
    <property type="gene ID" value="EMIHUDRAFT_436682"/>
</dbReference>
<evidence type="ECO:0008006" key="4">
    <source>
        <dbReference type="Google" id="ProtNLM"/>
    </source>
</evidence>
<reference evidence="2" key="2">
    <citation type="submission" date="2024-10" db="UniProtKB">
        <authorList>
            <consortium name="EnsemblProtists"/>
        </authorList>
    </citation>
    <scope>IDENTIFICATION</scope>
</reference>
<accession>A0A0D3IXP7</accession>
<organism evidence="2 3">
    <name type="scientific">Emiliania huxleyi (strain CCMP1516)</name>
    <dbReference type="NCBI Taxonomy" id="280463"/>
    <lineage>
        <taxon>Eukaryota</taxon>
        <taxon>Haptista</taxon>
        <taxon>Haptophyta</taxon>
        <taxon>Prymnesiophyceae</taxon>
        <taxon>Isochrysidales</taxon>
        <taxon>Noelaerhabdaceae</taxon>
        <taxon>Emiliania</taxon>
    </lineage>
</organism>
<name>A0A0D3IXP7_EMIH1</name>
<dbReference type="PaxDb" id="2903-EOD16032"/>
<feature type="compositionally biased region" description="Basic residues" evidence="1">
    <location>
        <begin position="76"/>
        <end position="88"/>
    </location>
</feature>
<evidence type="ECO:0000256" key="1">
    <source>
        <dbReference type="SAM" id="MobiDB-lite"/>
    </source>
</evidence>
<dbReference type="AlphaFoldDB" id="A0A0D3IXP7"/>
<reference evidence="3" key="1">
    <citation type="journal article" date="2013" name="Nature">
        <title>Pan genome of the phytoplankton Emiliania underpins its global distribution.</title>
        <authorList>
            <person name="Read B.A."/>
            <person name="Kegel J."/>
            <person name="Klute M.J."/>
            <person name="Kuo A."/>
            <person name="Lefebvre S.C."/>
            <person name="Maumus F."/>
            <person name="Mayer C."/>
            <person name="Miller J."/>
            <person name="Monier A."/>
            <person name="Salamov A."/>
            <person name="Young J."/>
            <person name="Aguilar M."/>
            <person name="Claverie J.M."/>
            <person name="Frickenhaus S."/>
            <person name="Gonzalez K."/>
            <person name="Herman E.K."/>
            <person name="Lin Y.C."/>
            <person name="Napier J."/>
            <person name="Ogata H."/>
            <person name="Sarno A.F."/>
            <person name="Shmutz J."/>
            <person name="Schroeder D."/>
            <person name="de Vargas C."/>
            <person name="Verret F."/>
            <person name="von Dassow P."/>
            <person name="Valentin K."/>
            <person name="Van de Peer Y."/>
            <person name="Wheeler G."/>
            <person name="Dacks J.B."/>
            <person name="Delwiche C.F."/>
            <person name="Dyhrman S.T."/>
            <person name="Glockner G."/>
            <person name="John U."/>
            <person name="Richards T."/>
            <person name="Worden A.Z."/>
            <person name="Zhang X."/>
            <person name="Grigoriev I.V."/>
            <person name="Allen A.E."/>
            <person name="Bidle K."/>
            <person name="Borodovsky M."/>
            <person name="Bowler C."/>
            <person name="Brownlee C."/>
            <person name="Cock J.M."/>
            <person name="Elias M."/>
            <person name="Gladyshev V.N."/>
            <person name="Groth M."/>
            <person name="Guda C."/>
            <person name="Hadaegh A."/>
            <person name="Iglesias-Rodriguez M.D."/>
            <person name="Jenkins J."/>
            <person name="Jones B.M."/>
            <person name="Lawson T."/>
            <person name="Leese F."/>
            <person name="Lindquist E."/>
            <person name="Lobanov A."/>
            <person name="Lomsadze A."/>
            <person name="Malik S.B."/>
            <person name="Marsh M.E."/>
            <person name="Mackinder L."/>
            <person name="Mock T."/>
            <person name="Mueller-Roeber B."/>
            <person name="Pagarete A."/>
            <person name="Parker M."/>
            <person name="Probert I."/>
            <person name="Quesneville H."/>
            <person name="Raines C."/>
            <person name="Rensing S.A."/>
            <person name="Riano-Pachon D.M."/>
            <person name="Richier S."/>
            <person name="Rokitta S."/>
            <person name="Shiraiwa Y."/>
            <person name="Soanes D.M."/>
            <person name="van der Giezen M."/>
            <person name="Wahlund T.M."/>
            <person name="Williams B."/>
            <person name="Wilson W."/>
            <person name="Wolfe G."/>
            <person name="Wurch L.L."/>
        </authorList>
    </citation>
    <scope>NUCLEOTIDE SEQUENCE</scope>
</reference>
<evidence type="ECO:0000313" key="3">
    <source>
        <dbReference type="Proteomes" id="UP000013827"/>
    </source>
</evidence>
<dbReference type="KEGG" id="ehx:EMIHUDRAFT_436682"/>
<feature type="region of interest" description="Disordered" evidence="1">
    <location>
        <begin position="1"/>
        <end position="22"/>
    </location>
</feature>
<dbReference type="RefSeq" id="XP_005768461.1">
    <property type="nucleotide sequence ID" value="XM_005768404.1"/>
</dbReference>
<protein>
    <recommendedName>
        <fullName evidence="4">Homeobox domain-containing protein</fullName>
    </recommendedName>
</protein>
<proteinExistence type="predicted"/>
<evidence type="ECO:0000313" key="2">
    <source>
        <dbReference type="EnsemblProtists" id="EOD16032"/>
    </source>
</evidence>
<sequence length="146" mass="15805">MLPAHAAESPEPTSPAESASKLGAVARVSETGADVEQIEAAGLLQFFSLAPDPYCQGGGMILTASAKCGPRLAPPSKKREKSQAQKRRYHSAAFKLEVVREAMQRPVSSRIKPTCRNHPEVEACQLRKWIQQRERIERIAAASGAA</sequence>